<evidence type="ECO:0000313" key="12">
    <source>
        <dbReference type="Proteomes" id="UP000012042"/>
    </source>
</evidence>
<keyword evidence="3 9" id="KW-0813">Transport</keyword>
<dbReference type="Pfam" id="PF00909">
    <property type="entry name" value="Ammonium_transp"/>
    <property type="match status" value="1"/>
</dbReference>
<evidence type="ECO:0000256" key="2">
    <source>
        <dbReference type="ARBA" id="ARBA00005887"/>
    </source>
</evidence>
<feature type="transmembrane region" description="Helical" evidence="9">
    <location>
        <begin position="269"/>
        <end position="287"/>
    </location>
</feature>
<dbReference type="SUPFAM" id="SSF111352">
    <property type="entry name" value="Ammonium transporter"/>
    <property type="match status" value="1"/>
</dbReference>
<sequence length="463" mass="49487">MVLEFLTSRAERALMMNLANTAFVLIASILVLFMTPGLAFFYGGLVSEKNVVNTMLSVFIMTGLAILLWVAVGYSLAFSGDIGGVVGNLHQALMTGVNLTSLTVNHIPLGAYALFQMMFAVITPALFVGAVVGRIRFKFLLWFLIAWSLCVYYPMVHLVWSPDGWLAKLGVLDFAGGTVVHINAGVTALVLSAWLGPRLTKPTTARHYNLPWVLLGTAILWIGWYGFNAGSALAVNGVALQAALTSTVATATAMIVWMLLDMWTTGKPTLVGVCTGTLCGLVGITPAAGYVTILGSVAIGALATLASFGFVTYLKPRLGVDDALDAFGCHGISGIVGSLLTGVFATKAVNQTIAANGLAYGGGWHLLGIQTLATIMTIVIVAVMGSLLIGLLRWLMPMRVDAQEEQLGLDQGEHGERADYTVGLSERLTTEFQPDQERFAGEFKGQLQRLQGHSSNRHHEKNH</sequence>
<evidence type="ECO:0000256" key="3">
    <source>
        <dbReference type="ARBA" id="ARBA00022448"/>
    </source>
</evidence>
<protein>
    <recommendedName>
        <fullName evidence="8 9">Ammonium transporter</fullName>
    </recommendedName>
</protein>
<dbReference type="PATRIC" id="fig|1001583.3.peg.1118"/>
<comment type="subcellular location">
    <subcellularLocation>
        <location evidence="9">Cell membrane</location>
        <topology evidence="9">Multi-pass membrane protein</topology>
    </subcellularLocation>
    <subcellularLocation>
        <location evidence="1">Membrane</location>
        <topology evidence="1">Multi-pass membrane protein</topology>
    </subcellularLocation>
</comment>
<feature type="domain" description="Ammonium transporter AmtB-like" evidence="10">
    <location>
        <begin position="22"/>
        <end position="418"/>
    </location>
</feature>
<feature type="transmembrane region" description="Helical" evidence="9">
    <location>
        <begin position="109"/>
        <end position="132"/>
    </location>
</feature>
<comment type="similarity">
    <text evidence="2 9">Belongs to the ammonia transporter channel (TC 1.A.11.2) family.</text>
</comment>
<dbReference type="Gene3D" id="1.10.3430.10">
    <property type="entry name" value="Ammonium transporter AmtB like domains"/>
    <property type="match status" value="1"/>
</dbReference>
<dbReference type="AlphaFoldDB" id="M5ADC8"/>
<dbReference type="PANTHER" id="PTHR43029">
    <property type="entry name" value="AMMONIUM TRANSPORTER MEP2"/>
    <property type="match status" value="1"/>
</dbReference>
<dbReference type="Proteomes" id="UP000012042">
    <property type="component" value="Chromosome"/>
</dbReference>
<evidence type="ECO:0000256" key="8">
    <source>
        <dbReference type="ARBA" id="ARBA00050025"/>
    </source>
</evidence>
<accession>M5ADC8</accession>
<organism evidence="11 12">
    <name type="scientific">Levilactobacillus brevis KB290</name>
    <dbReference type="NCBI Taxonomy" id="1001583"/>
    <lineage>
        <taxon>Bacteria</taxon>
        <taxon>Bacillati</taxon>
        <taxon>Bacillota</taxon>
        <taxon>Bacilli</taxon>
        <taxon>Lactobacillales</taxon>
        <taxon>Lactobacillaceae</taxon>
        <taxon>Levilactobacillus</taxon>
    </lineage>
</organism>
<dbReference type="GO" id="GO:0008519">
    <property type="term" value="F:ammonium channel activity"/>
    <property type="evidence" value="ECO:0007669"/>
    <property type="project" value="InterPro"/>
</dbReference>
<name>M5ADC8_LEVBR</name>
<dbReference type="NCBIfam" id="TIGR00836">
    <property type="entry name" value="amt"/>
    <property type="match status" value="1"/>
</dbReference>
<reference evidence="11 12" key="1">
    <citation type="journal article" date="2013" name="PLoS ONE">
        <title>Genomic Analysis by Deep Sequencing of the Probiotic Lactobacillus brevis KB290 Harboring Nine Plasmids Reveals Genomic Stability.</title>
        <authorList>
            <person name="Fukao M."/>
            <person name="Oshima K."/>
            <person name="Morita H."/>
            <person name="Toh H."/>
            <person name="Suda W."/>
            <person name="Kim S.W."/>
            <person name="Suzuki S."/>
            <person name="Yakabe T."/>
            <person name="Hattori M."/>
            <person name="Yajima N."/>
        </authorList>
    </citation>
    <scope>NUCLEOTIDE SEQUENCE [LARGE SCALE GENOMIC DNA]</scope>
    <source>
        <strain evidence="11 12">KB290</strain>
    </source>
</reference>
<feature type="transmembrane region" description="Helical" evidence="9">
    <location>
        <begin position="326"/>
        <end position="346"/>
    </location>
</feature>
<feature type="transmembrane region" description="Helical" evidence="9">
    <location>
        <begin position="208"/>
        <end position="227"/>
    </location>
</feature>
<evidence type="ECO:0000313" key="11">
    <source>
        <dbReference type="EMBL" id="BAN06769.1"/>
    </source>
</evidence>
<dbReference type="InterPro" id="IPR029020">
    <property type="entry name" value="Ammonium/urea_transptr"/>
</dbReference>
<evidence type="ECO:0000256" key="6">
    <source>
        <dbReference type="ARBA" id="ARBA00023136"/>
    </source>
</evidence>
<dbReference type="InterPro" id="IPR018047">
    <property type="entry name" value="Ammonium_transpt_CS"/>
</dbReference>
<keyword evidence="6 9" id="KW-0472">Membrane</keyword>
<feature type="transmembrane region" description="Helical" evidence="9">
    <location>
        <begin position="20"/>
        <end position="43"/>
    </location>
</feature>
<dbReference type="PROSITE" id="PS01219">
    <property type="entry name" value="AMMONIUM_TRANSP"/>
    <property type="match status" value="1"/>
</dbReference>
<dbReference type="InterPro" id="IPR024041">
    <property type="entry name" value="NH4_transpt_AmtB-like_dom"/>
</dbReference>
<evidence type="ECO:0000256" key="4">
    <source>
        <dbReference type="ARBA" id="ARBA00022692"/>
    </source>
</evidence>
<feature type="transmembrane region" description="Helical" evidence="9">
    <location>
        <begin position="172"/>
        <end position="196"/>
    </location>
</feature>
<evidence type="ECO:0000256" key="5">
    <source>
        <dbReference type="ARBA" id="ARBA00022989"/>
    </source>
</evidence>
<evidence type="ECO:0000259" key="10">
    <source>
        <dbReference type="Pfam" id="PF00909"/>
    </source>
</evidence>
<dbReference type="EMBL" id="AP012167">
    <property type="protein sequence ID" value="BAN06769.1"/>
    <property type="molecule type" value="Genomic_DNA"/>
</dbReference>
<gene>
    <name evidence="11" type="ORF">LVISKB_1134</name>
</gene>
<dbReference type="HOGENOM" id="CLU_000445_33_0_9"/>
<feature type="transmembrane region" description="Helical" evidence="9">
    <location>
        <begin position="239"/>
        <end position="260"/>
    </location>
</feature>
<feature type="transmembrane region" description="Helical" evidence="9">
    <location>
        <begin position="293"/>
        <end position="314"/>
    </location>
</feature>
<feature type="transmembrane region" description="Helical" evidence="9">
    <location>
        <begin position="366"/>
        <end position="392"/>
    </location>
</feature>
<dbReference type="GO" id="GO:0005886">
    <property type="term" value="C:plasma membrane"/>
    <property type="evidence" value="ECO:0007669"/>
    <property type="project" value="UniProtKB-SubCell"/>
</dbReference>
<dbReference type="PRINTS" id="PR00342">
    <property type="entry name" value="RHESUSRHD"/>
</dbReference>
<dbReference type="KEGG" id="lbk:LVISKB_1134"/>
<evidence type="ECO:0000256" key="1">
    <source>
        <dbReference type="ARBA" id="ARBA00004141"/>
    </source>
</evidence>
<dbReference type="InterPro" id="IPR002229">
    <property type="entry name" value="RhesusRHD"/>
</dbReference>
<keyword evidence="7 9" id="KW-0924">Ammonia transport</keyword>
<dbReference type="InterPro" id="IPR001905">
    <property type="entry name" value="Ammonium_transpt"/>
</dbReference>
<keyword evidence="4 9" id="KW-0812">Transmembrane</keyword>
<dbReference type="PANTHER" id="PTHR43029:SF10">
    <property type="entry name" value="AMMONIUM TRANSPORTER MEP2"/>
    <property type="match status" value="1"/>
</dbReference>
<feature type="transmembrane region" description="Helical" evidence="9">
    <location>
        <begin position="139"/>
        <end position="160"/>
    </location>
</feature>
<evidence type="ECO:0000256" key="7">
    <source>
        <dbReference type="ARBA" id="ARBA00023177"/>
    </source>
</evidence>
<feature type="transmembrane region" description="Helical" evidence="9">
    <location>
        <begin position="55"/>
        <end position="77"/>
    </location>
</feature>
<keyword evidence="5 9" id="KW-1133">Transmembrane helix</keyword>
<proteinExistence type="inferred from homology"/>
<evidence type="ECO:0000256" key="9">
    <source>
        <dbReference type="RuleBase" id="RU362002"/>
    </source>
</evidence>